<sequence>MRAPFAALIVVIAALFGGIWLGGHSASLPGPLQDFARDDDLAVVDASIERVHDDYYRGISKKKLADEAIRGMVKGLDDRFSAYFDAAEYKKFREVTDARFSGIGVGVQPTERGLRIVEVYDDAPADKAGLRKGDVIISAGGKRLADVPEESATSLIKGPEGTRVALVVLRKGERISKRVTRAQVNIPVVEAEIEKRDGKRYSHVSLGQFSSGAHAEVYAGLRKGLEQDVDGIVFDLRGNTGGLVEEARLVASAFLPDGEIVTTRGRSVKPRVYRATGDAVAPKTPMVVLVDEGSASASEIVAGALQDRKRAKLVGTPTFGKGVFQQVIPLENGGALDMTVGQYFLPSGRNIGGRGVARGKGLKPDVRVQDKQATERDEALERAISVLQSQ</sequence>
<dbReference type="Pfam" id="PF13180">
    <property type="entry name" value="PDZ_2"/>
    <property type="match status" value="1"/>
</dbReference>
<dbReference type="InterPro" id="IPR005151">
    <property type="entry name" value="Tail-specific_protease"/>
</dbReference>
<dbReference type="SMART" id="SM00245">
    <property type="entry name" value="TSPc"/>
    <property type="match status" value="1"/>
</dbReference>
<evidence type="ECO:0000259" key="7">
    <source>
        <dbReference type="PROSITE" id="PS50106"/>
    </source>
</evidence>
<dbReference type="InterPro" id="IPR029045">
    <property type="entry name" value="ClpP/crotonase-like_dom_sf"/>
</dbReference>
<dbReference type="CDD" id="cd07560">
    <property type="entry name" value="Peptidase_S41_CPP"/>
    <property type="match status" value="1"/>
</dbReference>
<organism evidence="8">
    <name type="scientific">uncultured Solirubrobacteraceae bacterium</name>
    <dbReference type="NCBI Taxonomy" id="1162706"/>
    <lineage>
        <taxon>Bacteria</taxon>
        <taxon>Bacillati</taxon>
        <taxon>Actinomycetota</taxon>
        <taxon>Thermoleophilia</taxon>
        <taxon>Solirubrobacterales</taxon>
        <taxon>Solirubrobacteraceae</taxon>
        <taxon>environmental samples</taxon>
    </lineage>
</organism>
<dbReference type="InterPro" id="IPR001478">
    <property type="entry name" value="PDZ"/>
</dbReference>
<dbReference type="GO" id="GO:0006508">
    <property type="term" value="P:proteolysis"/>
    <property type="evidence" value="ECO:0007669"/>
    <property type="project" value="UniProtKB-KW"/>
</dbReference>
<dbReference type="EC" id="3.4.21.102" evidence="8"/>
<comment type="similarity">
    <text evidence="1 5">Belongs to the peptidase S41A family.</text>
</comment>
<evidence type="ECO:0000256" key="6">
    <source>
        <dbReference type="SAM" id="MobiDB-lite"/>
    </source>
</evidence>
<dbReference type="Pfam" id="PF22694">
    <property type="entry name" value="CtpB_N-like"/>
    <property type="match status" value="1"/>
</dbReference>
<evidence type="ECO:0000256" key="5">
    <source>
        <dbReference type="RuleBase" id="RU004404"/>
    </source>
</evidence>
<reference evidence="8" key="1">
    <citation type="submission" date="2020-02" db="EMBL/GenBank/DDBJ databases">
        <authorList>
            <person name="Meier V. D."/>
        </authorList>
    </citation>
    <scope>NUCLEOTIDE SEQUENCE</scope>
    <source>
        <strain evidence="8">AVDCRST_MAG85</strain>
    </source>
</reference>
<dbReference type="InterPro" id="IPR036034">
    <property type="entry name" value="PDZ_sf"/>
</dbReference>
<evidence type="ECO:0000313" key="8">
    <source>
        <dbReference type="EMBL" id="CAA9472073.1"/>
    </source>
</evidence>
<dbReference type="SUPFAM" id="SSF50156">
    <property type="entry name" value="PDZ domain-like"/>
    <property type="match status" value="1"/>
</dbReference>
<dbReference type="Gene3D" id="3.30.750.44">
    <property type="match status" value="1"/>
</dbReference>
<dbReference type="AlphaFoldDB" id="A0A6J4RQ17"/>
<keyword evidence="3 5" id="KW-0378">Hydrolase</keyword>
<dbReference type="SUPFAM" id="SSF52096">
    <property type="entry name" value="ClpP/crotonase"/>
    <property type="match status" value="1"/>
</dbReference>
<dbReference type="EMBL" id="CADCVT010000004">
    <property type="protein sequence ID" value="CAA9472073.1"/>
    <property type="molecule type" value="Genomic_DNA"/>
</dbReference>
<evidence type="ECO:0000256" key="2">
    <source>
        <dbReference type="ARBA" id="ARBA00022670"/>
    </source>
</evidence>
<proteinExistence type="inferred from homology"/>
<evidence type="ECO:0000256" key="1">
    <source>
        <dbReference type="ARBA" id="ARBA00009179"/>
    </source>
</evidence>
<dbReference type="GO" id="GO:0004252">
    <property type="term" value="F:serine-type endopeptidase activity"/>
    <property type="evidence" value="ECO:0007669"/>
    <property type="project" value="UniProtKB-EC"/>
</dbReference>
<evidence type="ECO:0000256" key="4">
    <source>
        <dbReference type="ARBA" id="ARBA00022825"/>
    </source>
</evidence>
<dbReference type="PANTHER" id="PTHR32060">
    <property type="entry name" value="TAIL-SPECIFIC PROTEASE"/>
    <property type="match status" value="1"/>
</dbReference>
<protein>
    <submittedName>
        <fullName evidence="8">Carboxyl-terminal protease</fullName>
        <ecNumber evidence="8">3.4.21.102</ecNumber>
    </submittedName>
</protein>
<dbReference type="SMART" id="SM00228">
    <property type="entry name" value="PDZ"/>
    <property type="match status" value="1"/>
</dbReference>
<feature type="domain" description="PDZ" evidence="7">
    <location>
        <begin position="103"/>
        <end position="157"/>
    </location>
</feature>
<gene>
    <name evidence="8" type="ORF">AVDCRST_MAG85-23</name>
</gene>
<dbReference type="InterPro" id="IPR004447">
    <property type="entry name" value="Peptidase_S41A"/>
</dbReference>
<dbReference type="Pfam" id="PF03572">
    <property type="entry name" value="Peptidase_S41"/>
    <property type="match status" value="1"/>
</dbReference>
<dbReference type="PANTHER" id="PTHR32060:SF30">
    <property type="entry name" value="CARBOXY-TERMINAL PROCESSING PROTEASE CTPA"/>
    <property type="match status" value="1"/>
</dbReference>
<feature type="region of interest" description="Disordered" evidence="6">
    <location>
        <begin position="355"/>
        <end position="374"/>
    </location>
</feature>
<dbReference type="PROSITE" id="PS50106">
    <property type="entry name" value="PDZ"/>
    <property type="match status" value="1"/>
</dbReference>
<feature type="compositionally biased region" description="Basic and acidic residues" evidence="6">
    <location>
        <begin position="362"/>
        <end position="374"/>
    </location>
</feature>
<dbReference type="InterPro" id="IPR055210">
    <property type="entry name" value="CtpA/B_N"/>
</dbReference>
<dbReference type="NCBIfam" id="TIGR00225">
    <property type="entry name" value="prc"/>
    <property type="match status" value="1"/>
</dbReference>
<name>A0A6J4RQ17_9ACTN</name>
<dbReference type="GO" id="GO:0007165">
    <property type="term" value="P:signal transduction"/>
    <property type="evidence" value="ECO:0007669"/>
    <property type="project" value="TreeGrafter"/>
</dbReference>
<keyword evidence="4 5" id="KW-0720">Serine protease</keyword>
<dbReference type="Gene3D" id="2.30.42.10">
    <property type="match status" value="1"/>
</dbReference>
<dbReference type="GO" id="GO:0030288">
    <property type="term" value="C:outer membrane-bounded periplasmic space"/>
    <property type="evidence" value="ECO:0007669"/>
    <property type="project" value="TreeGrafter"/>
</dbReference>
<dbReference type="Gene3D" id="3.90.226.10">
    <property type="entry name" value="2-enoyl-CoA Hydratase, Chain A, domain 1"/>
    <property type="match status" value="1"/>
</dbReference>
<keyword evidence="2 5" id="KW-0645">Protease</keyword>
<evidence type="ECO:0000256" key="3">
    <source>
        <dbReference type="ARBA" id="ARBA00022801"/>
    </source>
</evidence>
<accession>A0A6J4RQ17</accession>